<name>A0A7J5XI19_DISMA</name>
<feature type="region of interest" description="Disordered" evidence="1">
    <location>
        <begin position="282"/>
        <end position="366"/>
    </location>
</feature>
<organism evidence="2 3">
    <name type="scientific">Dissostichus mawsoni</name>
    <name type="common">Antarctic cod</name>
    <dbReference type="NCBI Taxonomy" id="36200"/>
    <lineage>
        <taxon>Eukaryota</taxon>
        <taxon>Metazoa</taxon>
        <taxon>Chordata</taxon>
        <taxon>Craniata</taxon>
        <taxon>Vertebrata</taxon>
        <taxon>Euteleostomi</taxon>
        <taxon>Actinopterygii</taxon>
        <taxon>Neopterygii</taxon>
        <taxon>Teleostei</taxon>
        <taxon>Neoteleostei</taxon>
        <taxon>Acanthomorphata</taxon>
        <taxon>Eupercaria</taxon>
        <taxon>Perciformes</taxon>
        <taxon>Notothenioidei</taxon>
        <taxon>Nototheniidae</taxon>
        <taxon>Dissostichus</taxon>
    </lineage>
</organism>
<keyword evidence="3" id="KW-1185">Reference proteome</keyword>
<evidence type="ECO:0000256" key="1">
    <source>
        <dbReference type="SAM" id="MobiDB-lite"/>
    </source>
</evidence>
<dbReference type="PANTHER" id="PTHR33480">
    <property type="entry name" value="SET DOMAIN-CONTAINING PROTEIN-RELATED"/>
    <property type="match status" value="1"/>
</dbReference>
<dbReference type="Proteomes" id="UP000518266">
    <property type="component" value="Unassembled WGS sequence"/>
</dbReference>
<dbReference type="AlphaFoldDB" id="A0A7J5XI19"/>
<feature type="compositionally biased region" description="Polar residues" evidence="1">
    <location>
        <begin position="298"/>
        <end position="332"/>
    </location>
</feature>
<feature type="region of interest" description="Disordered" evidence="1">
    <location>
        <begin position="209"/>
        <end position="231"/>
    </location>
</feature>
<feature type="region of interest" description="Disordered" evidence="1">
    <location>
        <begin position="555"/>
        <end position="580"/>
    </location>
</feature>
<sequence length="580" mass="64570">MIAAQPLADSEASQRSTSSFLQTQSDMIAAQPLADSEASQRSTSSFLQDIDSGKHCAPLGGTKLPIGTPHSSADSSSMNWARWSGSYSGVSFFRSFAKSWSGSLRCTALLIAMNLSLVMTEAGKRTLRLRSLDVFQRTSHMVRPNECRTLSDMIAAQPLADSEASQRSTSSFLQTQSDMIAAQPLADSEASQRSTSSFLQTQSDMIVAQPLADSDASQRSTSSFLQTSKSNGIVPFHKVPTAEQLRATRHPQNLKQHHGQCDDRYDEAEKKMSNDIDELMDESSDATDYDDADFVPESRTQNQRKSSYPQSEKSLGISTGQSGDSTTCSVKPSSSRMSGGYSSTVTSSSSHFSENTSPKKSSINVTALPNTTKQKYNKKQYCLYCKKAISKLARHLESAHSEQPDVSKAFGFNKRSRERRQMLRSLKKRGNLTIMLPLQAVVLEKWLLVEDLLKRNNLMTTVTASFVRDSMQEIAYGDMLKTALRSLMRESLKVGENGSTLIYQNLIQFRKQFGRLPDDISSVVRSERDILSLGESLYNARKPHEKRNDYIRQKMRDGKTFNNSKSNKSFEKSRRSCYAQ</sequence>
<accession>A0A7J5XI19</accession>
<proteinExistence type="predicted"/>
<gene>
    <name evidence="2" type="ORF">F7725_028795</name>
</gene>
<dbReference type="EMBL" id="JAAKFY010000024">
    <property type="protein sequence ID" value="KAF3836237.1"/>
    <property type="molecule type" value="Genomic_DNA"/>
</dbReference>
<feature type="compositionally biased region" description="Polar residues" evidence="1">
    <location>
        <begin position="215"/>
        <end position="231"/>
    </location>
</feature>
<evidence type="ECO:0000313" key="2">
    <source>
        <dbReference type="EMBL" id="KAF3836237.1"/>
    </source>
</evidence>
<evidence type="ECO:0000313" key="3">
    <source>
        <dbReference type="Proteomes" id="UP000518266"/>
    </source>
</evidence>
<reference evidence="2 3" key="1">
    <citation type="submission" date="2020-03" db="EMBL/GenBank/DDBJ databases">
        <title>Dissostichus mawsoni Genome sequencing and assembly.</title>
        <authorList>
            <person name="Park H."/>
        </authorList>
    </citation>
    <scope>NUCLEOTIDE SEQUENCE [LARGE SCALE GENOMIC DNA]</scope>
    <source>
        <strain evidence="2">DM0001</strain>
        <tissue evidence="2">Muscle</tissue>
    </source>
</reference>
<protein>
    <submittedName>
        <fullName evidence="2">Uncharacterized protein</fullName>
    </submittedName>
</protein>
<dbReference type="OrthoDB" id="8987331at2759"/>
<feature type="compositionally biased region" description="Acidic residues" evidence="1">
    <location>
        <begin position="282"/>
        <end position="294"/>
    </location>
</feature>
<feature type="compositionally biased region" description="Low complexity" evidence="1">
    <location>
        <begin position="333"/>
        <end position="356"/>
    </location>
</feature>
<comment type="caution">
    <text evidence="2">The sequence shown here is derived from an EMBL/GenBank/DDBJ whole genome shotgun (WGS) entry which is preliminary data.</text>
</comment>
<dbReference type="PANTHER" id="PTHR33480:SF5">
    <property type="entry name" value="SI:DKEY-51D8.9"/>
    <property type="match status" value="1"/>
</dbReference>